<evidence type="ECO:0000256" key="1">
    <source>
        <dbReference type="PROSITE-ProRule" id="PRU00169"/>
    </source>
</evidence>
<dbReference type="Proteomes" id="UP000233769">
    <property type="component" value="Chromosome tk0001"/>
</dbReference>
<evidence type="ECO:0000313" key="3">
    <source>
        <dbReference type="EMBL" id="SOR27631.1"/>
    </source>
</evidence>
<dbReference type="EMBL" id="LT962688">
    <property type="protein sequence ID" value="SOR27631.1"/>
    <property type="molecule type" value="Genomic_DNA"/>
</dbReference>
<dbReference type="Gene3D" id="3.40.50.2300">
    <property type="match status" value="1"/>
</dbReference>
<dbReference type="GO" id="GO:0000160">
    <property type="term" value="P:phosphorelay signal transduction system"/>
    <property type="evidence" value="ECO:0007669"/>
    <property type="project" value="InterPro"/>
</dbReference>
<accession>A0A2N9AJU5</accession>
<organism evidence="3 5">
    <name type="scientific">Methylorubrum extorquens</name>
    <name type="common">Methylobacterium dichloromethanicum</name>
    <name type="synonym">Methylobacterium extorquens</name>
    <dbReference type="NCBI Taxonomy" id="408"/>
    <lineage>
        <taxon>Bacteria</taxon>
        <taxon>Pseudomonadati</taxon>
        <taxon>Pseudomonadota</taxon>
        <taxon>Alphaproteobacteria</taxon>
        <taxon>Hyphomicrobiales</taxon>
        <taxon>Methylobacteriaceae</taxon>
        <taxon>Methylorubrum</taxon>
    </lineage>
</organism>
<keyword evidence="1" id="KW-0597">Phosphoprotein</keyword>
<dbReference type="Pfam" id="PF00072">
    <property type="entry name" value="Response_reg"/>
    <property type="match status" value="1"/>
</dbReference>
<proteinExistence type="predicted"/>
<sequence>MTSAANHWVGCRVLLVEDDYLIANAMDAEFEALGAEVIGPAASVKTALELIAAHELDAAVLDINLHEVMSYPVAEALLARGVPFVFATGYNKTALPERYAHVPHCEKPVEPSQLARALFV</sequence>
<reference evidence="5" key="1">
    <citation type="submission" date="2017-10" db="EMBL/GenBank/DDBJ databases">
        <authorList>
            <person name="Regsiter A."/>
            <person name="William W."/>
        </authorList>
    </citation>
    <scope>NUCLEOTIDE SEQUENCE [LARGE SCALE GENOMIC DNA]</scope>
</reference>
<evidence type="ECO:0000313" key="5">
    <source>
        <dbReference type="Proteomes" id="UP000233769"/>
    </source>
</evidence>
<dbReference type="SMART" id="SM00448">
    <property type="entry name" value="REC"/>
    <property type="match status" value="1"/>
</dbReference>
<dbReference type="InterPro" id="IPR001789">
    <property type="entry name" value="Sig_transdc_resp-reg_receiver"/>
</dbReference>
<protein>
    <submittedName>
        <fullName evidence="3 4">Response regulator</fullName>
    </submittedName>
</protein>
<dbReference type="EMBL" id="CP073633">
    <property type="protein sequence ID" value="WHQ69559.1"/>
    <property type="molecule type" value="Genomic_DNA"/>
</dbReference>
<feature type="modified residue" description="4-aspartylphosphate" evidence="1">
    <location>
        <position position="62"/>
    </location>
</feature>
<evidence type="ECO:0000259" key="2">
    <source>
        <dbReference type="PROSITE" id="PS50110"/>
    </source>
</evidence>
<dbReference type="Proteomes" id="UP001223720">
    <property type="component" value="Chromosome"/>
</dbReference>
<reference evidence="4" key="3">
    <citation type="journal article" date="2022" name="Biotechnol. Bioprocess Eng.">
        <title>Pan-genome Analysis Reveals Comparative Genomic Features of Central Metabolic Pathways in Methylorubrum extorquens.</title>
        <authorList>
            <person name="Lee G.M."/>
            <person name="Scott-Nevros Z.K."/>
            <person name="Lee S.-M."/>
            <person name="Kim D."/>
        </authorList>
    </citation>
    <scope>NUCLEOTIDE SEQUENCE</scope>
    <source>
        <strain evidence="4">ATCC 55366</strain>
    </source>
</reference>
<dbReference type="RefSeq" id="WP_056116399.1">
    <property type="nucleotide sequence ID" value="NZ_CP073633.1"/>
</dbReference>
<feature type="domain" description="Response regulatory" evidence="2">
    <location>
        <begin position="12"/>
        <end position="120"/>
    </location>
</feature>
<name>A0A2N9AJU5_METEX</name>
<dbReference type="InterPro" id="IPR011006">
    <property type="entry name" value="CheY-like_superfamily"/>
</dbReference>
<dbReference type="AlphaFoldDB" id="A0A2N9AJU5"/>
<dbReference type="SUPFAM" id="SSF52172">
    <property type="entry name" value="CheY-like"/>
    <property type="match status" value="1"/>
</dbReference>
<gene>
    <name evidence="4" type="ORF">KEC54_25020</name>
    <name evidence="3" type="ORF">TK0001_1029</name>
</gene>
<dbReference type="PROSITE" id="PS50110">
    <property type="entry name" value="RESPONSE_REGULATORY"/>
    <property type="match status" value="1"/>
</dbReference>
<evidence type="ECO:0000313" key="4">
    <source>
        <dbReference type="EMBL" id="WHQ69559.1"/>
    </source>
</evidence>
<reference evidence="3" key="2">
    <citation type="submission" date="2017-10" db="EMBL/GenBank/DDBJ databases">
        <authorList>
            <person name="Banno H."/>
            <person name="Chua N.-H."/>
        </authorList>
    </citation>
    <scope>NUCLEOTIDE SEQUENCE [LARGE SCALE GENOMIC DNA]</scope>
    <source>
        <strain evidence="3">TK 0001</strain>
    </source>
</reference>